<accession>A0A6P6MXP6</accession>
<evidence type="ECO:0000259" key="5">
    <source>
        <dbReference type="SMART" id="SM00409"/>
    </source>
</evidence>
<evidence type="ECO:0000256" key="4">
    <source>
        <dbReference type="SAM" id="SignalP"/>
    </source>
</evidence>
<dbReference type="PANTHER" id="PTHR11860:SF118">
    <property type="entry name" value="CMRF35-LIKE MOLECULE 3-RELATED"/>
    <property type="match status" value="1"/>
</dbReference>
<organism evidence="6 7">
    <name type="scientific">Carassius auratus</name>
    <name type="common">Goldfish</name>
    <dbReference type="NCBI Taxonomy" id="7957"/>
    <lineage>
        <taxon>Eukaryota</taxon>
        <taxon>Metazoa</taxon>
        <taxon>Chordata</taxon>
        <taxon>Craniata</taxon>
        <taxon>Vertebrata</taxon>
        <taxon>Euteleostomi</taxon>
        <taxon>Actinopterygii</taxon>
        <taxon>Neopterygii</taxon>
        <taxon>Teleostei</taxon>
        <taxon>Ostariophysi</taxon>
        <taxon>Cypriniformes</taxon>
        <taxon>Cyprinidae</taxon>
        <taxon>Cyprininae</taxon>
        <taxon>Carassius</taxon>
    </lineage>
</organism>
<reference evidence="7" key="1">
    <citation type="submission" date="2025-08" db="UniProtKB">
        <authorList>
            <consortium name="RefSeq"/>
        </authorList>
    </citation>
    <scope>IDENTIFICATION</scope>
    <source>
        <strain evidence="7">Wakin</strain>
        <tissue evidence="7">Muscle</tissue>
    </source>
</reference>
<feature type="chain" id="PRO_5028342117" evidence="4">
    <location>
        <begin position="18"/>
        <end position="222"/>
    </location>
</feature>
<evidence type="ECO:0000256" key="2">
    <source>
        <dbReference type="ARBA" id="ARBA00022692"/>
    </source>
</evidence>
<dbReference type="InterPro" id="IPR050671">
    <property type="entry name" value="CD300_family_receptors"/>
</dbReference>
<gene>
    <name evidence="7" type="primary">LOC113072674</name>
</gene>
<name>A0A6P6MXP6_CARAU</name>
<dbReference type="GO" id="GO:0004888">
    <property type="term" value="F:transmembrane signaling receptor activity"/>
    <property type="evidence" value="ECO:0007669"/>
    <property type="project" value="TreeGrafter"/>
</dbReference>
<keyword evidence="2" id="KW-0812">Transmembrane</keyword>
<dbReference type="GeneID" id="113072674"/>
<dbReference type="InterPro" id="IPR013106">
    <property type="entry name" value="Ig_V-set"/>
</dbReference>
<evidence type="ECO:0000256" key="3">
    <source>
        <dbReference type="ARBA" id="ARBA00023136"/>
    </source>
</evidence>
<dbReference type="InterPro" id="IPR003599">
    <property type="entry name" value="Ig_sub"/>
</dbReference>
<sequence>MKLTFMISAFLLTVSSSVPVDITVRGTEGEQVFLNCPYAERYENSGKYFYKGPYRERKLLLKSAGGQLSVSEGRFSLLDDHQKRSLTLTIRNLSLSDAGLYTCATGWNGEYKLIHLNVIRAPQKTRPDQISTSTLHSYTHTSTVTPQTGSETTRTMTGSTAVQLEVKIAPGVCSWSVFCCWRSGFGSARSGSVFWNVPRSEKEEEEIWDSFISAKCAAQYRG</sequence>
<dbReference type="SUPFAM" id="SSF48726">
    <property type="entry name" value="Immunoglobulin"/>
    <property type="match status" value="1"/>
</dbReference>
<proteinExistence type="predicted"/>
<dbReference type="Pfam" id="PF07686">
    <property type="entry name" value="V-set"/>
    <property type="match status" value="1"/>
</dbReference>
<dbReference type="InterPro" id="IPR036179">
    <property type="entry name" value="Ig-like_dom_sf"/>
</dbReference>
<dbReference type="Gene3D" id="2.60.40.10">
    <property type="entry name" value="Immunoglobulins"/>
    <property type="match status" value="1"/>
</dbReference>
<evidence type="ECO:0000256" key="1">
    <source>
        <dbReference type="ARBA" id="ARBA00004370"/>
    </source>
</evidence>
<evidence type="ECO:0000313" key="6">
    <source>
        <dbReference type="Proteomes" id="UP000515129"/>
    </source>
</evidence>
<dbReference type="SMART" id="SM00409">
    <property type="entry name" value="IG"/>
    <property type="match status" value="1"/>
</dbReference>
<protein>
    <submittedName>
        <fullName evidence="7">CMRF35-like molecule 1 isoform X2</fullName>
    </submittedName>
</protein>
<dbReference type="InterPro" id="IPR013783">
    <property type="entry name" value="Ig-like_fold"/>
</dbReference>
<dbReference type="RefSeq" id="XP_026101435.1">
    <property type="nucleotide sequence ID" value="XM_026245650.1"/>
</dbReference>
<dbReference type="Proteomes" id="UP000515129">
    <property type="component" value="Unplaced"/>
</dbReference>
<dbReference type="GO" id="GO:0005886">
    <property type="term" value="C:plasma membrane"/>
    <property type="evidence" value="ECO:0007669"/>
    <property type="project" value="TreeGrafter"/>
</dbReference>
<keyword evidence="6" id="KW-1185">Reference proteome</keyword>
<evidence type="ECO:0000313" key="7">
    <source>
        <dbReference type="RefSeq" id="XP_026101435.1"/>
    </source>
</evidence>
<dbReference type="AlphaFoldDB" id="A0A6P6MXP6"/>
<dbReference type="PANTHER" id="PTHR11860">
    <property type="entry name" value="POLYMERIC-IMMUNOGLOBULIN RECEPTOR"/>
    <property type="match status" value="1"/>
</dbReference>
<feature type="signal peptide" evidence="4">
    <location>
        <begin position="1"/>
        <end position="17"/>
    </location>
</feature>
<keyword evidence="4" id="KW-0732">Signal</keyword>
<feature type="domain" description="Immunoglobulin" evidence="5">
    <location>
        <begin position="21"/>
        <end position="119"/>
    </location>
</feature>
<comment type="subcellular location">
    <subcellularLocation>
        <location evidence="1">Membrane</location>
    </subcellularLocation>
</comment>
<keyword evidence="3" id="KW-0472">Membrane</keyword>